<evidence type="ECO:0000256" key="3">
    <source>
        <dbReference type="ARBA" id="ARBA00022723"/>
    </source>
</evidence>
<dbReference type="Proteomes" id="UP000199169">
    <property type="component" value="Unassembled WGS sequence"/>
</dbReference>
<dbReference type="AlphaFoldDB" id="A0A1A8XHQ9"/>
<proteinExistence type="predicted"/>
<dbReference type="Gene3D" id="3.40.50.280">
    <property type="entry name" value="Cobalamin-binding domain"/>
    <property type="match status" value="1"/>
</dbReference>
<dbReference type="InterPro" id="IPR007197">
    <property type="entry name" value="rSAM"/>
</dbReference>
<dbReference type="SFLD" id="SFLDG01082">
    <property type="entry name" value="B12-binding_domain_containing"/>
    <property type="match status" value="1"/>
</dbReference>
<dbReference type="STRING" id="1860102.ACCAA_130159"/>
<organism evidence="8 9">
    <name type="scientific">Candidatus Accumulibacter aalborgensis</name>
    <dbReference type="NCBI Taxonomy" id="1860102"/>
    <lineage>
        <taxon>Bacteria</taxon>
        <taxon>Pseudomonadati</taxon>
        <taxon>Pseudomonadota</taxon>
        <taxon>Betaproteobacteria</taxon>
        <taxon>Candidatus Accumulibacter</taxon>
    </lineage>
</organism>
<gene>
    <name evidence="8" type="ORF">ACCAA_130159</name>
</gene>
<dbReference type="InterPro" id="IPR006638">
    <property type="entry name" value="Elp3/MiaA/NifB-like_rSAM"/>
</dbReference>
<evidence type="ECO:0000313" key="9">
    <source>
        <dbReference type="Proteomes" id="UP000199169"/>
    </source>
</evidence>
<dbReference type="InterPro" id="IPR023404">
    <property type="entry name" value="rSAM_horseshoe"/>
</dbReference>
<keyword evidence="2" id="KW-0949">S-adenosyl-L-methionine</keyword>
<dbReference type="InterPro" id="IPR006158">
    <property type="entry name" value="Cobalamin-bd"/>
</dbReference>
<evidence type="ECO:0000313" key="8">
    <source>
        <dbReference type="EMBL" id="SBT04231.1"/>
    </source>
</evidence>
<dbReference type="SUPFAM" id="SSF102114">
    <property type="entry name" value="Radical SAM enzymes"/>
    <property type="match status" value="1"/>
</dbReference>
<dbReference type="PANTHER" id="PTHR43409">
    <property type="entry name" value="ANAEROBIC MAGNESIUM-PROTOPORPHYRIN IX MONOMETHYL ESTER CYCLASE-RELATED"/>
    <property type="match status" value="1"/>
</dbReference>
<sequence>MTEQMQNLLRFIPASRKFHKVTERNHLLVVPRIVNKIGDWYQFPMGVAYVSSCAKKAGFNVHTLNLNHVEGSISDILEKVIKEKQIGTVSTGGVTGQYGAIKEIFDAAKKHKKNILCVCGGGIISSAPETAMAALEICAYGVIGEAELTFPSLLHCLENGENPWSIPGLIIQHNGKFTKTAGEPEPVPLEEIPYPDYESFNFRDLLNSVPNTIGMSEYNTLPIVTGRSCPFRCTFCFHPSGQTFRQRSLDDVFREIDYMVAEFGVKYLSIQDELFLFGKKTKRLKEFCDRIKPYGIKWLAQFRTCDITQEIVDLLKESNCATMAFGIESADDRILKSMKKGIRVHHHDRALKMVYKSGIGIQGVLIFGDPAETRESAQRTFDWWKANRQYELQLSAIITYPGSPVYKDAVRDGLIPEPVKFIKDGCPLIKLTKMSHEDYAWMFGQILSLPRMMHSMPEGQINYTLDLANSSIDLTGECVQCHASNRWEKNRLFVTETLACVQCGRKHVSPIPNEIGNIIEHSISALNSEYGKVAIWGINAYIYALLEKLDLDPADMVIVDKSEARVGLSVGPHKIESPSVIDRERIKCIVVSVVQYYAGLRQPILDEYPEIESLVSISDLLSMAKT</sequence>
<dbReference type="GO" id="GO:0031419">
    <property type="term" value="F:cobalamin binding"/>
    <property type="evidence" value="ECO:0007669"/>
    <property type="project" value="InterPro"/>
</dbReference>
<evidence type="ECO:0000259" key="6">
    <source>
        <dbReference type="PROSITE" id="PS51332"/>
    </source>
</evidence>
<evidence type="ECO:0000256" key="1">
    <source>
        <dbReference type="ARBA" id="ARBA00001966"/>
    </source>
</evidence>
<dbReference type="SMART" id="SM00729">
    <property type="entry name" value="Elp3"/>
    <property type="match status" value="1"/>
</dbReference>
<dbReference type="GO" id="GO:0003824">
    <property type="term" value="F:catalytic activity"/>
    <property type="evidence" value="ECO:0007669"/>
    <property type="project" value="InterPro"/>
</dbReference>
<reference evidence="9" key="1">
    <citation type="submission" date="2016-06" db="EMBL/GenBank/DDBJ databases">
        <authorList>
            <person name="McIlroy S.J."/>
            <person name="Karst S.M."/>
            <person name="Albertsen M."/>
        </authorList>
    </citation>
    <scope>NUCLEOTIDE SEQUENCE [LARGE SCALE GENOMIC DNA]</scope>
</reference>
<dbReference type="InterPro" id="IPR058240">
    <property type="entry name" value="rSAM_sf"/>
</dbReference>
<keyword evidence="4" id="KW-0408">Iron</keyword>
<keyword evidence="9" id="KW-1185">Reference proteome</keyword>
<dbReference type="Pfam" id="PF04055">
    <property type="entry name" value="Radical_SAM"/>
    <property type="match status" value="1"/>
</dbReference>
<evidence type="ECO:0000256" key="4">
    <source>
        <dbReference type="ARBA" id="ARBA00023004"/>
    </source>
</evidence>
<evidence type="ECO:0000256" key="5">
    <source>
        <dbReference type="ARBA" id="ARBA00023014"/>
    </source>
</evidence>
<dbReference type="InterPro" id="IPR034466">
    <property type="entry name" value="Methyltransferase_Class_B"/>
</dbReference>
<comment type="cofactor">
    <cofactor evidence="1">
        <name>[4Fe-4S] cluster</name>
        <dbReference type="ChEBI" id="CHEBI:49883"/>
    </cofactor>
</comment>
<dbReference type="CDD" id="cd01335">
    <property type="entry name" value="Radical_SAM"/>
    <property type="match status" value="1"/>
</dbReference>
<feature type="domain" description="Radical SAM core" evidence="7">
    <location>
        <begin position="213"/>
        <end position="438"/>
    </location>
</feature>
<name>A0A1A8XHQ9_9PROT</name>
<dbReference type="InterPro" id="IPR051198">
    <property type="entry name" value="BchE-like"/>
</dbReference>
<dbReference type="PROSITE" id="PS51918">
    <property type="entry name" value="RADICAL_SAM"/>
    <property type="match status" value="1"/>
</dbReference>
<dbReference type="GO" id="GO:0046872">
    <property type="term" value="F:metal ion binding"/>
    <property type="evidence" value="ECO:0007669"/>
    <property type="project" value="UniProtKB-KW"/>
</dbReference>
<keyword evidence="3" id="KW-0479">Metal-binding</keyword>
<feature type="domain" description="B12-binding" evidence="6">
    <location>
        <begin position="30"/>
        <end position="164"/>
    </location>
</feature>
<dbReference type="SFLD" id="SFLDG01123">
    <property type="entry name" value="methyltransferase_(Class_B)"/>
    <property type="match status" value="1"/>
</dbReference>
<evidence type="ECO:0000259" key="7">
    <source>
        <dbReference type="PROSITE" id="PS51918"/>
    </source>
</evidence>
<dbReference type="PROSITE" id="PS51332">
    <property type="entry name" value="B12_BINDING"/>
    <property type="match status" value="1"/>
</dbReference>
<dbReference type="EMBL" id="FLQX01000035">
    <property type="protein sequence ID" value="SBT04231.1"/>
    <property type="molecule type" value="Genomic_DNA"/>
</dbReference>
<dbReference type="Gene3D" id="3.80.30.20">
    <property type="entry name" value="tm_1862 like domain"/>
    <property type="match status" value="1"/>
</dbReference>
<dbReference type="Pfam" id="PF02310">
    <property type="entry name" value="B12-binding"/>
    <property type="match status" value="1"/>
</dbReference>
<protein>
    <submittedName>
        <fullName evidence="8">B12 binding domain protein</fullName>
    </submittedName>
</protein>
<keyword evidence="5" id="KW-0411">Iron-sulfur</keyword>
<dbReference type="GO" id="GO:0051539">
    <property type="term" value="F:4 iron, 4 sulfur cluster binding"/>
    <property type="evidence" value="ECO:0007669"/>
    <property type="project" value="UniProtKB-KW"/>
</dbReference>
<evidence type="ECO:0000256" key="2">
    <source>
        <dbReference type="ARBA" id="ARBA00022691"/>
    </source>
</evidence>
<accession>A0A1A8XHQ9</accession>
<dbReference type="SFLD" id="SFLDS00029">
    <property type="entry name" value="Radical_SAM"/>
    <property type="match status" value="1"/>
</dbReference>